<proteinExistence type="inferred from homology"/>
<sequence length="102" mass="10657">MSTDIRTGNIPVNISSPTTSKAPQHGQTRPSATDGHSKTIDTVSMTDEASRLKSFEAKLADTPQVNSALVAEVSKAIADGSLDMDVEGAAAKLIEMESGQIK</sequence>
<evidence type="ECO:0000256" key="5">
    <source>
        <dbReference type="ARBA" id="ARBA00023015"/>
    </source>
</evidence>
<dbReference type="GO" id="GO:0045892">
    <property type="term" value="P:negative regulation of DNA-templated transcription"/>
    <property type="evidence" value="ECO:0007669"/>
    <property type="project" value="InterPro"/>
</dbReference>
<dbReference type="Pfam" id="PF04316">
    <property type="entry name" value="FlgM"/>
    <property type="match status" value="1"/>
</dbReference>
<accession>A0A2A5B6C4</accession>
<evidence type="ECO:0000256" key="2">
    <source>
        <dbReference type="ARBA" id="ARBA00017823"/>
    </source>
</evidence>
<evidence type="ECO:0000313" key="12">
    <source>
        <dbReference type="Proteomes" id="UP000218327"/>
    </source>
</evidence>
<keyword evidence="6" id="KW-0804">Transcription</keyword>
<comment type="caution">
    <text evidence="11">The sequence shown here is derived from an EMBL/GenBank/DDBJ whole genome shotgun (WGS) entry which is preliminary data.</text>
</comment>
<dbReference type="NCBIfam" id="TIGR03824">
    <property type="entry name" value="FlgM_jcvi"/>
    <property type="match status" value="1"/>
</dbReference>
<name>A0A2A5B6C4_9GAMM</name>
<dbReference type="EMBL" id="NVVJ01000010">
    <property type="protein sequence ID" value="PCJ26668.1"/>
    <property type="molecule type" value="Genomic_DNA"/>
</dbReference>
<evidence type="ECO:0000256" key="7">
    <source>
        <dbReference type="ARBA" id="ARBA00024739"/>
    </source>
</evidence>
<evidence type="ECO:0000256" key="3">
    <source>
        <dbReference type="ARBA" id="ARBA00022491"/>
    </source>
</evidence>
<evidence type="ECO:0000259" key="10">
    <source>
        <dbReference type="Pfam" id="PF04316"/>
    </source>
</evidence>
<feature type="compositionally biased region" description="Polar residues" evidence="9">
    <location>
        <begin position="1"/>
        <end position="31"/>
    </location>
</feature>
<feature type="domain" description="Anti-sigma-28 factor FlgM C-terminal" evidence="10">
    <location>
        <begin position="41"/>
        <end position="95"/>
    </location>
</feature>
<comment type="function">
    <text evidence="7">Responsible for the coupling of flagellin expression to flagellar assembly by preventing expression of the flagellin genes when a component of the middle class of proteins is defective. It negatively regulates flagellar genes by inhibiting the activity of FliA by directly binding to FliA.</text>
</comment>
<dbReference type="Proteomes" id="UP000218327">
    <property type="component" value="Unassembled WGS sequence"/>
</dbReference>
<evidence type="ECO:0000256" key="6">
    <source>
        <dbReference type="ARBA" id="ARBA00023163"/>
    </source>
</evidence>
<dbReference type="InterPro" id="IPR031316">
    <property type="entry name" value="FlgM_C"/>
</dbReference>
<keyword evidence="5" id="KW-0805">Transcription regulation</keyword>
<keyword evidence="11" id="KW-0969">Cilium</keyword>
<dbReference type="GO" id="GO:0044781">
    <property type="term" value="P:bacterial-type flagellum organization"/>
    <property type="evidence" value="ECO:0007669"/>
    <property type="project" value="UniProtKB-KW"/>
</dbReference>
<comment type="similarity">
    <text evidence="1">Belongs to the FlgM family.</text>
</comment>
<dbReference type="SUPFAM" id="SSF101498">
    <property type="entry name" value="Anti-sigma factor FlgM"/>
    <property type="match status" value="1"/>
</dbReference>
<keyword evidence="3" id="KW-0678">Repressor</keyword>
<keyword evidence="11" id="KW-0966">Cell projection</keyword>
<keyword evidence="11" id="KW-0282">Flagellum</keyword>
<gene>
    <name evidence="11" type="primary">flgM</name>
    <name evidence="11" type="ORF">COA96_04940</name>
</gene>
<evidence type="ECO:0000256" key="1">
    <source>
        <dbReference type="ARBA" id="ARBA00005322"/>
    </source>
</evidence>
<evidence type="ECO:0000256" key="9">
    <source>
        <dbReference type="SAM" id="MobiDB-lite"/>
    </source>
</evidence>
<keyword evidence="4" id="KW-1005">Bacterial flagellum biogenesis</keyword>
<dbReference type="AlphaFoldDB" id="A0A2A5B6C4"/>
<evidence type="ECO:0000313" key="11">
    <source>
        <dbReference type="EMBL" id="PCJ26668.1"/>
    </source>
</evidence>
<evidence type="ECO:0000256" key="4">
    <source>
        <dbReference type="ARBA" id="ARBA00022795"/>
    </source>
</evidence>
<protein>
    <recommendedName>
        <fullName evidence="2">Negative regulator of flagellin synthesis</fullName>
    </recommendedName>
    <alternativeName>
        <fullName evidence="8">Anti-sigma-28 factor</fullName>
    </alternativeName>
</protein>
<feature type="region of interest" description="Disordered" evidence="9">
    <location>
        <begin position="1"/>
        <end position="40"/>
    </location>
</feature>
<organism evidence="11 12">
    <name type="scientific">SAR86 cluster bacterium</name>
    <dbReference type="NCBI Taxonomy" id="2030880"/>
    <lineage>
        <taxon>Bacteria</taxon>
        <taxon>Pseudomonadati</taxon>
        <taxon>Pseudomonadota</taxon>
        <taxon>Gammaproteobacteria</taxon>
        <taxon>SAR86 cluster</taxon>
    </lineage>
</organism>
<evidence type="ECO:0000256" key="8">
    <source>
        <dbReference type="ARBA" id="ARBA00030117"/>
    </source>
</evidence>
<dbReference type="InterPro" id="IPR035890">
    <property type="entry name" value="Anti-sigma-28_factor_FlgM_sf"/>
</dbReference>
<dbReference type="InterPro" id="IPR007412">
    <property type="entry name" value="FlgM"/>
</dbReference>
<reference evidence="12" key="1">
    <citation type="submission" date="2017-08" db="EMBL/GenBank/DDBJ databases">
        <title>A dynamic microbial community with high functional redundancy inhabits the cold, oxic subseafloor aquifer.</title>
        <authorList>
            <person name="Tully B.J."/>
            <person name="Wheat C.G."/>
            <person name="Glazer B.T."/>
            <person name="Huber J.A."/>
        </authorList>
    </citation>
    <scope>NUCLEOTIDE SEQUENCE [LARGE SCALE GENOMIC DNA]</scope>
</reference>